<evidence type="ECO:0000313" key="2">
    <source>
        <dbReference type="EMBL" id="WLD58844.1"/>
    </source>
</evidence>
<dbReference type="GO" id="GO:0051537">
    <property type="term" value="F:2 iron, 2 sulfur cluster binding"/>
    <property type="evidence" value="ECO:0007669"/>
    <property type="project" value="InterPro"/>
</dbReference>
<dbReference type="PROSITE" id="PS00197">
    <property type="entry name" value="2FE2S_FER_1"/>
    <property type="match status" value="1"/>
</dbReference>
<proteinExistence type="predicted"/>
<gene>
    <name evidence="2" type="ORF">NFC81_03370</name>
</gene>
<dbReference type="InterPro" id="IPR006058">
    <property type="entry name" value="2Fe2S_fd_BS"/>
</dbReference>
<feature type="domain" description="2Fe-2S ferredoxin-type" evidence="1">
    <location>
        <begin position="1"/>
        <end position="92"/>
    </location>
</feature>
<organism evidence="2">
    <name type="scientific">Salinispirillum sp. LH 10-3-1</name>
    <dbReference type="NCBI Taxonomy" id="2952525"/>
    <lineage>
        <taxon>Bacteria</taxon>
        <taxon>Pseudomonadati</taxon>
        <taxon>Pseudomonadota</taxon>
        <taxon>Gammaproteobacteria</taxon>
        <taxon>Oceanospirillales</taxon>
        <taxon>Saccharospirillaceae</taxon>
        <taxon>Salinispirillum</taxon>
    </lineage>
</organism>
<evidence type="ECO:0000259" key="1">
    <source>
        <dbReference type="PROSITE" id="PS51085"/>
    </source>
</evidence>
<reference evidence="2" key="1">
    <citation type="submission" date="2022-07" db="EMBL/GenBank/DDBJ databases">
        <title>Complete genome sequence of Salinispirillum sp. LH10-3-1 capable of multiple carbohydrate inversion isolated from a soda lake.</title>
        <authorList>
            <person name="Liu J."/>
            <person name="Zhai Y."/>
            <person name="Zhang H."/>
            <person name="Yang H."/>
            <person name="Qu J."/>
            <person name="Li J."/>
        </authorList>
    </citation>
    <scope>NUCLEOTIDE SEQUENCE</scope>
    <source>
        <strain evidence="2">LH 10-3-1</strain>
    </source>
</reference>
<dbReference type="InterPro" id="IPR036010">
    <property type="entry name" value="2Fe-2S_ferredoxin-like_sf"/>
</dbReference>
<dbReference type="SUPFAM" id="SSF54292">
    <property type="entry name" value="2Fe-2S ferredoxin-like"/>
    <property type="match status" value="1"/>
</dbReference>
<dbReference type="PROSITE" id="PS51085">
    <property type="entry name" value="2FE2S_FER_2"/>
    <property type="match status" value="1"/>
</dbReference>
<dbReference type="InterPro" id="IPR001041">
    <property type="entry name" value="2Fe-2S_ferredoxin-type"/>
</dbReference>
<dbReference type="RefSeq" id="WP_304996130.1">
    <property type="nucleotide sequence ID" value="NZ_CP101717.1"/>
</dbReference>
<sequence length="92" mass="10129">MSIYIQVEAQRYATQTGETLYEALARHGLAVRKACVNGACGVCRCRLVAGAVDYRGRQPYGLDETARSEGYILPCIAYAEGDVTLNELRIVR</sequence>
<protein>
    <submittedName>
        <fullName evidence="2">2Fe-2S iron-sulfur cluster-binding protein</fullName>
    </submittedName>
</protein>
<dbReference type="EMBL" id="CP101717">
    <property type="protein sequence ID" value="WLD58844.1"/>
    <property type="molecule type" value="Genomic_DNA"/>
</dbReference>
<name>A0AB38YIE9_9GAMM</name>
<dbReference type="CDD" id="cd00207">
    <property type="entry name" value="fer2"/>
    <property type="match status" value="1"/>
</dbReference>
<accession>A0AB38YIE9</accession>
<dbReference type="Pfam" id="PF00111">
    <property type="entry name" value="Fer2"/>
    <property type="match status" value="1"/>
</dbReference>
<dbReference type="InterPro" id="IPR012675">
    <property type="entry name" value="Beta-grasp_dom_sf"/>
</dbReference>
<dbReference type="Gene3D" id="3.10.20.30">
    <property type="match status" value="1"/>
</dbReference>
<dbReference type="AlphaFoldDB" id="A0AB38YIE9"/>